<dbReference type="PROSITE" id="PS00061">
    <property type="entry name" value="ADH_SHORT"/>
    <property type="match status" value="1"/>
</dbReference>
<dbReference type="PANTHER" id="PTHR43180:SF28">
    <property type="entry name" value="NAD(P)-BINDING ROSSMANN-FOLD SUPERFAMILY PROTEIN"/>
    <property type="match status" value="1"/>
</dbReference>
<dbReference type="Pfam" id="PF13561">
    <property type="entry name" value="adh_short_C2"/>
    <property type="match status" value="1"/>
</dbReference>
<evidence type="ECO:0000313" key="7">
    <source>
        <dbReference type="Proteomes" id="UP000813068"/>
    </source>
</evidence>
<dbReference type="PANTHER" id="PTHR43180">
    <property type="entry name" value="3-OXOACYL-(ACYL-CARRIER-PROTEIN) REDUCTASE (AFU_ORTHOLOGUE AFUA_6G11210)"/>
    <property type="match status" value="1"/>
</dbReference>
<evidence type="ECO:0000256" key="1">
    <source>
        <dbReference type="ARBA" id="ARBA00006484"/>
    </source>
</evidence>
<dbReference type="NCBIfam" id="NF005559">
    <property type="entry name" value="PRK07231.1"/>
    <property type="match status" value="1"/>
</dbReference>
<dbReference type="Proteomes" id="UP000813068">
    <property type="component" value="Unassembled WGS sequence"/>
</dbReference>
<organism evidence="6 7">
    <name type="scientific">Geopseudomonas aromaticivorans</name>
    <dbReference type="NCBI Taxonomy" id="2849492"/>
    <lineage>
        <taxon>Bacteria</taxon>
        <taxon>Pseudomonadati</taxon>
        <taxon>Pseudomonadota</taxon>
        <taxon>Gammaproteobacteria</taxon>
        <taxon>Pseudomonadales</taxon>
        <taxon>Pseudomonadaceae</taxon>
        <taxon>Geopseudomonas</taxon>
    </lineage>
</organism>
<keyword evidence="3" id="KW-0520">NAD</keyword>
<dbReference type="GO" id="GO:0047936">
    <property type="term" value="F:glucose 1-dehydrogenase [NAD(P)+] activity"/>
    <property type="evidence" value="ECO:0007669"/>
    <property type="project" value="UniProtKB-EC"/>
</dbReference>
<sequence>MKRLQGKVVLITGAARGMGATTARLFSGEGALLVIADVLDGEGERLADELGEQAIFCHLDVTQEADWSAAVKATLARWGRIDGLVNNAGIAHSQALVATSKADFERVLGVNLTGPFLGIKAVAPVMVEQGRGSIVNISSIGGMTAWNSMGAYCSSKWGVRGLSRVAAMELGHQGVRVNSIHPGGVNTSMGGMFDEDTDALDQAYRQQPIQRIGRPNEIALASLFLISDEASYVCGTELVVDGGSLAGRYFEGLPGSPGPSGPGDPEG</sequence>
<keyword evidence="7" id="KW-1185">Reference proteome</keyword>
<keyword evidence="2 6" id="KW-0560">Oxidoreductase</keyword>
<evidence type="ECO:0000256" key="5">
    <source>
        <dbReference type="ARBA" id="ARBA00023221"/>
    </source>
</evidence>
<evidence type="ECO:0000313" key="6">
    <source>
        <dbReference type="EMBL" id="MBV2133298.1"/>
    </source>
</evidence>
<protein>
    <submittedName>
        <fullName evidence="6">Glucose 1-dehydrogenase</fullName>
        <ecNumber evidence="6">1.1.1.47</ecNumber>
    </submittedName>
</protein>
<evidence type="ECO:0000256" key="3">
    <source>
        <dbReference type="ARBA" id="ARBA00023027"/>
    </source>
</evidence>
<gene>
    <name evidence="6" type="ORF">KRX52_10875</name>
</gene>
<proteinExistence type="inferred from homology"/>
<name>A0ABS6MWW2_9GAMM</name>
<dbReference type="InterPro" id="IPR002347">
    <property type="entry name" value="SDR_fam"/>
</dbReference>
<comment type="similarity">
    <text evidence="1">Belongs to the short-chain dehydrogenases/reductases (SDR) family.</text>
</comment>
<reference evidence="6 7" key="1">
    <citation type="submission" date="2021-06" db="EMBL/GenBank/DDBJ databases">
        <title>Differences between aerobic and microaerobic xylene degrading microbial communities.</title>
        <authorList>
            <person name="Banerjee S."/>
            <person name="Tancsics A."/>
        </authorList>
    </citation>
    <scope>NUCLEOTIDE SEQUENCE [LARGE SCALE GENOMIC DNA]</scope>
    <source>
        <strain evidence="6 7">MAP12</strain>
    </source>
</reference>
<keyword evidence="4" id="KW-0443">Lipid metabolism</keyword>
<keyword evidence="5" id="KW-0753">Steroid metabolism</keyword>
<dbReference type="EC" id="1.1.1.47" evidence="6"/>
<dbReference type="InterPro" id="IPR020904">
    <property type="entry name" value="Sc_DH/Rdtase_CS"/>
</dbReference>
<evidence type="ECO:0000256" key="2">
    <source>
        <dbReference type="ARBA" id="ARBA00023002"/>
    </source>
</evidence>
<comment type="caution">
    <text evidence="6">The sequence shown here is derived from an EMBL/GenBank/DDBJ whole genome shotgun (WGS) entry which is preliminary data.</text>
</comment>
<accession>A0ABS6MWW2</accession>
<dbReference type="EMBL" id="JAHRGL010000024">
    <property type="protein sequence ID" value="MBV2133298.1"/>
    <property type="molecule type" value="Genomic_DNA"/>
</dbReference>
<evidence type="ECO:0000256" key="4">
    <source>
        <dbReference type="ARBA" id="ARBA00023098"/>
    </source>
</evidence>
<dbReference type="RefSeq" id="WP_217681754.1">
    <property type="nucleotide sequence ID" value="NZ_JAHRGL010000024.1"/>
</dbReference>